<feature type="compositionally biased region" description="Low complexity" evidence="6">
    <location>
        <begin position="256"/>
        <end position="270"/>
    </location>
</feature>
<protein>
    <submittedName>
        <fullName evidence="8">RNA polymerase, sigma-24 subunit, ECF subfamily</fullName>
    </submittedName>
</protein>
<dbReference type="Gene3D" id="1.10.1740.10">
    <property type="match status" value="1"/>
</dbReference>
<dbReference type="CDD" id="cd00093">
    <property type="entry name" value="HTH_XRE"/>
    <property type="match status" value="1"/>
</dbReference>
<dbReference type="InterPro" id="IPR013325">
    <property type="entry name" value="RNA_pol_sigma_r2"/>
</dbReference>
<evidence type="ECO:0000256" key="2">
    <source>
        <dbReference type="ARBA" id="ARBA00023015"/>
    </source>
</evidence>
<feature type="region of interest" description="Disordered" evidence="6">
    <location>
        <begin position="504"/>
        <end position="551"/>
    </location>
</feature>
<dbReference type="OrthoDB" id="3869980at2"/>
<dbReference type="Pfam" id="PF08281">
    <property type="entry name" value="Sigma70_r4_2"/>
    <property type="match status" value="1"/>
</dbReference>
<feature type="region of interest" description="Disordered" evidence="6">
    <location>
        <begin position="1"/>
        <end position="31"/>
    </location>
</feature>
<feature type="compositionally biased region" description="Low complexity" evidence="6">
    <location>
        <begin position="142"/>
        <end position="178"/>
    </location>
</feature>
<comment type="similarity">
    <text evidence="1">Belongs to the sigma-70 factor family. ECF subfamily.</text>
</comment>
<name>E2Q389_STRCL</name>
<dbReference type="InterPro" id="IPR013249">
    <property type="entry name" value="RNA_pol_sigma70_r4_t2"/>
</dbReference>
<keyword evidence="9" id="KW-1185">Reference proteome</keyword>
<dbReference type="KEGG" id="sclf:BB341_10025"/>
<evidence type="ECO:0000256" key="3">
    <source>
        <dbReference type="ARBA" id="ARBA00023082"/>
    </source>
</evidence>
<evidence type="ECO:0000256" key="5">
    <source>
        <dbReference type="ARBA" id="ARBA00023163"/>
    </source>
</evidence>
<dbReference type="GO" id="GO:0006352">
    <property type="term" value="P:DNA-templated transcription initiation"/>
    <property type="evidence" value="ECO:0007669"/>
    <property type="project" value="InterPro"/>
</dbReference>
<evidence type="ECO:0000256" key="1">
    <source>
        <dbReference type="ARBA" id="ARBA00010641"/>
    </source>
</evidence>
<feature type="compositionally biased region" description="Low complexity" evidence="6">
    <location>
        <begin position="504"/>
        <end position="516"/>
    </location>
</feature>
<dbReference type="SUPFAM" id="SSF47413">
    <property type="entry name" value="lambda repressor-like DNA-binding domains"/>
    <property type="match status" value="1"/>
</dbReference>
<dbReference type="GO" id="GO:0003677">
    <property type="term" value="F:DNA binding"/>
    <property type="evidence" value="ECO:0007669"/>
    <property type="project" value="UniProtKB-KW"/>
</dbReference>
<proteinExistence type="inferred from homology"/>
<dbReference type="Proteomes" id="UP000002357">
    <property type="component" value="Chromosome"/>
</dbReference>
<reference evidence="8 9" key="1">
    <citation type="journal article" date="2010" name="Genome Biol. Evol.">
        <title>The sequence of a 1.8-mb bacterial linear plasmid reveals a rich evolutionary reservoir of secondary metabolic pathways.</title>
        <authorList>
            <person name="Medema M.H."/>
            <person name="Trefzer A."/>
            <person name="Kovalchuk A."/>
            <person name="van den Berg M."/>
            <person name="Mueller U."/>
            <person name="Heijne W."/>
            <person name="Wu L."/>
            <person name="Alam M.T."/>
            <person name="Ronning C.M."/>
            <person name="Nierman W.C."/>
            <person name="Bovenberg R.A.L."/>
            <person name="Breitling R."/>
            <person name="Takano E."/>
        </authorList>
    </citation>
    <scope>NUCLEOTIDE SEQUENCE [LARGE SCALE GENOMIC DNA]</scope>
    <source>
        <strain evidence="9">ATCC 27064 / DSM 738 / JCM 4710 / NBRC 13307 / NCIMB 12785 / NRRL 3585 / VKM Ac-602</strain>
    </source>
</reference>
<dbReference type="InterPro" id="IPR010982">
    <property type="entry name" value="Lambda_DNA-bd_dom_sf"/>
</dbReference>
<dbReference type="PANTHER" id="PTHR43133:SF8">
    <property type="entry name" value="RNA POLYMERASE SIGMA FACTOR HI_1459-RELATED"/>
    <property type="match status" value="1"/>
</dbReference>
<dbReference type="eggNOG" id="COG1595">
    <property type="taxonomic scope" value="Bacteria"/>
</dbReference>
<feature type="domain" description="HTH cro/C1-type" evidence="7">
    <location>
        <begin position="21"/>
        <end position="74"/>
    </location>
</feature>
<evidence type="ECO:0000256" key="6">
    <source>
        <dbReference type="SAM" id="MobiDB-lite"/>
    </source>
</evidence>
<feature type="compositionally biased region" description="Polar residues" evidence="6">
    <location>
        <begin position="1"/>
        <end position="13"/>
    </location>
</feature>
<dbReference type="InterPro" id="IPR013324">
    <property type="entry name" value="RNA_pol_sigma_r3/r4-like"/>
</dbReference>
<dbReference type="InterPro" id="IPR001387">
    <property type="entry name" value="Cro/C1-type_HTH"/>
</dbReference>
<dbReference type="InterPro" id="IPR039425">
    <property type="entry name" value="RNA_pol_sigma-70-like"/>
</dbReference>
<dbReference type="PANTHER" id="PTHR43133">
    <property type="entry name" value="RNA POLYMERASE ECF-TYPE SIGMA FACTO"/>
    <property type="match status" value="1"/>
</dbReference>
<accession>E2Q389</accession>
<evidence type="ECO:0000256" key="4">
    <source>
        <dbReference type="ARBA" id="ARBA00023125"/>
    </source>
</evidence>
<gene>
    <name evidence="8" type="ORF">SCLAV_3732</name>
</gene>
<sequence length="551" mass="57166">MTQSPNHSASDTPLPSAKERRKLREARSMSEQEVAAALGVTRATVRAWESGRSDPRGRRRAAYAKLLAAAPPEAAPDITPDAVPDAALDVTPDVTPAEQSVAAGAPASVPGRGHEHETGPGPVPVSAQTAAETVTVLDRGTDTNTDTGTGTGTATDTGTDTGPAAAAPAEPEPGAGAPVRADTAAPGSVPPPERTVPAVRAMAHPGAPNGSPPGGPGQDSEPHASGDGTGPARTPRWQWPILSADGGFRSAQEGSAPVPERLVPERPVAPGAVPEGTDPAGAVPEGPAPADAFDALYDRTVSSLIRQAYLLTGRQRLSHECVERAFRLAWQHWPEVARDRDPAGWVRAAAYEFAMSPWQRLRPAHRHPDTPSLESEPSALLEALLSLPPAYRRTVLLYDGLGLDLPETAAETEASTPAAANRVLHAREAIAEQLPGLASPEALHQRLTELADAFPAPEPATAASVREGSERHVWLWTRTALTVTALIVSATGFTLMTAPQQYDPGVPTGRPVGGVPALAGPQAAGPDSGRLPQRPRDDVSGGPGRLVPEAR</sequence>
<dbReference type="PROSITE" id="PS50943">
    <property type="entry name" value="HTH_CROC1"/>
    <property type="match status" value="1"/>
</dbReference>
<dbReference type="Gene3D" id="1.10.10.10">
    <property type="entry name" value="Winged helix-like DNA-binding domain superfamily/Winged helix DNA-binding domain"/>
    <property type="match status" value="1"/>
</dbReference>
<keyword evidence="4" id="KW-0238">DNA-binding</keyword>
<evidence type="ECO:0000259" key="7">
    <source>
        <dbReference type="PROSITE" id="PS50943"/>
    </source>
</evidence>
<evidence type="ECO:0000313" key="9">
    <source>
        <dbReference type="Proteomes" id="UP000002357"/>
    </source>
</evidence>
<dbReference type="SMART" id="SM00530">
    <property type="entry name" value="HTH_XRE"/>
    <property type="match status" value="1"/>
</dbReference>
<keyword evidence="3" id="KW-0731">Sigma factor</keyword>
<dbReference type="SUPFAM" id="SSF88659">
    <property type="entry name" value="Sigma3 and sigma4 domains of RNA polymerase sigma factors"/>
    <property type="match status" value="1"/>
</dbReference>
<dbReference type="Pfam" id="PF01381">
    <property type="entry name" value="HTH_3"/>
    <property type="match status" value="1"/>
</dbReference>
<dbReference type="AlphaFoldDB" id="E2Q389"/>
<dbReference type="STRING" id="1901.BB341_10025"/>
<feature type="compositionally biased region" description="Low complexity" evidence="6">
    <location>
        <begin position="70"/>
        <end position="82"/>
    </location>
</feature>
<organism evidence="8 9">
    <name type="scientific">Streptomyces clavuligerus</name>
    <dbReference type="NCBI Taxonomy" id="1901"/>
    <lineage>
        <taxon>Bacteria</taxon>
        <taxon>Bacillati</taxon>
        <taxon>Actinomycetota</taxon>
        <taxon>Actinomycetes</taxon>
        <taxon>Kitasatosporales</taxon>
        <taxon>Streptomycetaceae</taxon>
        <taxon>Streptomyces</taxon>
    </lineage>
</organism>
<dbReference type="InterPro" id="IPR036388">
    <property type="entry name" value="WH-like_DNA-bd_sf"/>
</dbReference>
<dbReference type="RefSeq" id="WP_003961551.1">
    <property type="nucleotide sequence ID" value="NZ_CM000913.1"/>
</dbReference>
<dbReference type="Gene3D" id="1.10.260.40">
    <property type="entry name" value="lambda repressor-like DNA-binding domains"/>
    <property type="match status" value="1"/>
</dbReference>
<dbReference type="GO" id="GO:0016987">
    <property type="term" value="F:sigma factor activity"/>
    <property type="evidence" value="ECO:0007669"/>
    <property type="project" value="UniProtKB-KW"/>
</dbReference>
<feature type="region of interest" description="Disordered" evidence="6">
    <location>
        <begin position="70"/>
        <end position="286"/>
    </location>
</feature>
<dbReference type="GeneID" id="93729762"/>
<keyword evidence="5" id="KW-0804">Transcription</keyword>
<evidence type="ECO:0000313" key="8">
    <source>
        <dbReference type="EMBL" id="EFG08804.1"/>
    </source>
</evidence>
<keyword evidence="2" id="KW-0805">Transcription regulation</keyword>
<dbReference type="EMBL" id="CM000913">
    <property type="protein sequence ID" value="EFG08804.1"/>
    <property type="molecule type" value="Genomic_DNA"/>
</dbReference>
<dbReference type="SUPFAM" id="SSF88946">
    <property type="entry name" value="Sigma2 domain of RNA polymerase sigma factors"/>
    <property type="match status" value="1"/>
</dbReference>